<comment type="caution">
    <text evidence="1">The sequence shown here is derived from an EMBL/GenBank/DDBJ whole genome shotgun (WGS) entry which is preliminary data.</text>
</comment>
<sequence>MEETNADTDLVFRPPGAAATAHRPRLLYFYTPGPEAAGLDPGSQEGGAAKRMAVWGRGPQERHEHRVECGRCFDVPGSCAKSRPPHEHHVNSGCWGGDLCHVEPLPSSPM</sequence>
<protein>
    <submittedName>
        <fullName evidence="1">Uncharacterized protein</fullName>
    </submittedName>
</protein>
<keyword evidence="2" id="KW-1185">Reference proteome</keyword>
<accession>A0AAV7U7T3</accession>
<dbReference type="Proteomes" id="UP001066276">
    <property type="component" value="Chromosome 3_1"/>
</dbReference>
<dbReference type="EMBL" id="JANPWB010000005">
    <property type="protein sequence ID" value="KAJ1184394.1"/>
    <property type="molecule type" value="Genomic_DNA"/>
</dbReference>
<evidence type="ECO:0000313" key="1">
    <source>
        <dbReference type="EMBL" id="KAJ1184394.1"/>
    </source>
</evidence>
<name>A0AAV7U7T3_PLEWA</name>
<organism evidence="1 2">
    <name type="scientific">Pleurodeles waltl</name>
    <name type="common">Iberian ribbed newt</name>
    <dbReference type="NCBI Taxonomy" id="8319"/>
    <lineage>
        <taxon>Eukaryota</taxon>
        <taxon>Metazoa</taxon>
        <taxon>Chordata</taxon>
        <taxon>Craniata</taxon>
        <taxon>Vertebrata</taxon>
        <taxon>Euteleostomi</taxon>
        <taxon>Amphibia</taxon>
        <taxon>Batrachia</taxon>
        <taxon>Caudata</taxon>
        <taxon>Salamandroidea</taxon>
        <taxon>Salamandridae</taxon>
        <taxon>Pleurodelinae</taxon>
        <taxon>Pleurodeles</taxon>
    </lineage>
</organism>
<reference evidence="1" key="1">
    <citation type="journal article" date="2022" name="bioRxiv">
        <title>Sequencing and chromosome-scale assembly of the giantPleurodeles waltlgenome.</title>
        <authorList>
            <person name="Brown T."/>
            <person name="Elewa A."/>
            <person name="Iarovenko S."/>
            <person name="Subramanian E."/>
            <person name="Araus A.J."/>
            <person name="Petzold A."/>
            <person name="Susuki M."/>
            <person name="Suzuki K.-i.T."/>
            <person name="Hayashi T."/>
            <person name="Toyoda A."/>
            <person name="Oliveira C."/>
            <person name="Osipova E."/>
            <person name="Leigh N.D."/>
            <person name="Simon A."/>
            <person name="Yun M.H."/>
        </authorList>
    </citation>
    <scope>NUCLEOTIDE SEQUENCE</scope>
    <source>
        <strain evidence="1">20211129_DDA</strain>
        <tissue evidence="1">Liver</tissue>
    </source>
</reference>
<dbReference type="AlphaFoldDB" id="A0AAV7U7T3"/>
<evidence type="ECO:0000313" key="2">
    <source>
        <dbReference type="Proteomes" id="UP001066276"/>
    </source>
</evidence>
<proteinExistence type="predicted"/>
<gene>
    <name evidence="1" type="ORF">NDU88_001201</name>
</gene>